<dbReference type="HOGENOM" id="CLU_2835337_0_0_1"/>
<protein>
    <submittedName>
        <fullName evidence="1">Uncharacterized protein</fullName>
    </submittedName>
</protein>
<organism evidence="1">
    <name type="scientific">Oryza nivara</name>
    <name type="common">Indian wild rice</name>
    <name type="synonym">Oryza sativa f. spontanea</name>
    <dbReference type="NCBI Taxonomy" id="4536"/>
    <lineage>
        <taxon>Eukaryota</taxon>
        <taxon>Viridiplantae</taxon>
        <taxon>Streptophyta</taxon>
        <taxon>Embryophyta</taxon>
        <taxon>Tracheophyta</taxon>
        <taxon>Spermatophyta</taxon>
        <taxon>Magnoliopsida</taxon>
        <taxon>Liliopsida</taxon>
        <taxon>Poales</taxon>
        <taxon>Poaceae</taxon>
        <taxon>BOP clade</taxon>
        <taxon>Oryzoideae</taxon>
        <taxon>Oryzeae</taxon>
        <taxon>Oryzinae</taxon>
        <taxon>Oryza</taxon>
    </lineage>
</organism>
<keyword evidence="2" id="KW-1185">Reference proteome</keyword>
<evidence type="ECO:0000313" key="1">
    <source>
        <dbReference type="EnsemblPlants" id="ONIVA08G12370.1"/>
    </source>
</evidence>
<accession>A0A0E0IAM7</accession>
<dbReference type="Gramene" id="ONIVA08G12370.1">
    <property type="protein sequence ID" value="ONIVA08G12370.1"/>
    <property type="gene ID" value="ONIVA08G12370"/>
</dbReference>
<reference evidence="1" key="2">
    <citation type="submission" date="2018-04" db="EMBL/GenBank/DDBJ databases">
        <title>OnivRS2 (Oryza nivara Reference Sequence Version 2).</title>
        <authorList>
            <person name="Zhang J."/>
            <person name="Kudrna D."/>
            <person name="Lee S."/>
            <person name="Talag J."/>
            <person name="Rajasekar S."/>
            <person name="Welchert J."/>
            <person name="Hsing Y.-I."/>
            <person name="Wing R.A."/>
        </authorList>
    </citation>
    <scope>NUCLEOTIDE SEQUENCE [LARGE SCALE GENOMIC DNA]</scope>
    <source>
        <strain evidence="1">SL10</strain>
    </source>
</reference>
<proteinExistence type="predicted"/>
<sequence length="66" mass="7324">MVPTSPAARNPAPAGYLVHAWHRFCLNAWLRRVGDGATRLVGWRGEVAEIAVRTNTPAKRPMRKTS</sequence>
<reference evidence="1" key="1">
    <citation type="submission" date="2015-04" db="UniProtKB">
        <authorList>
            <consortium name="EnsemblPlants"/>
        </authorList>
    </citation>
    <scope>IDENTIFICATION</scope>
    <source>
        <strain evidence="1">SL10</strain>
    </source>
</reference>
<dbReference type="EnsemblPlants" id="ONIVA08G12370.1">
    <property type="protein sequence ID" value="ONIVA08G12370.1"/>
    <property type="gene ID" value="ONIVA08G12370"/>
</dbReference>
<dbReference type="AlphaFoldDB" id="A0A0E0IAM7"/>
<evidence type="ECO:0000313" key="2">
    <source>
        <dbReference type="Proteomes" id="UP000006591"/>
    </source>
</evidence>
<name>A0A0E0IAM7_ORYNI</name>
<dbReference type="Proteomes" id="UP000006591">
    <property type="component" value="Chromosome 8"/>
</dbReference>